<evidence type="ECO:0000313" key="3">
    <source>
        <dbReference type="Proteomes" id="UP000275663"/>
    </source>
</evidence>
<protein>
    <submittedName>
        <fullName evidence="2">HDOD domain-containing protein</fullName>
    </submittedName>
</protein>
<dbReference type="PANTHER" id="PTHR33525:SF3">
    <property type="entry name" value="RIBONUCLEASE Y"/>
    <property type="match status" value="1"/>
</dbReference>
<dbReference type="EMBL" id="CP034464">
    <property type="protein sequence ID" value="AZP11030.1"/>
    <property type="molecule type" value="Genomic_DNA"/>
</dbReference>
<dbReference type="PROSITE" id="PS51833">
    <property type="entry name" value="HDOD"/>
    <property type="match status" value="1"/>
</dbReference>
<dbReference type="SUPFAM" id="SSF109604">
    <property type="entry name" value="HD-domain/PDEase-like"/>
    <property type="match status" value="1"/>
</dbReference>
<dbReference type="RefSeq" id="WP_126126429.1">
    <property type="nucleotide sequence ID" value="NZ_CP034464.1"/>
</dbReference>
<dbReference type="Pfam" id="PF08668">
    <property type="entry name" value="HDOD"/>
    <property type="match status" value="1"/>
</dbReference>
<dbReference type="InterPro" id="IPR003607">
    <property type="entry name" value="HD/PDEase_dom"/>
</dbReference>
<dbReference type="InterPro" id="IPR013976">
    <property type="entry name" value="HDOD"/>
</dbReference>
<name>A0A3S9HFZ3_9BURK</name>
<dbReference type="KEGG" id="upv:EJN92_02770"/>
<feature type="domain" description="HDOD" evidence="1">
    <location>
        <begin position="25"/>
        <end position="219"/>
    </location>
</feature>
<dbReference type="CDD" id="cd00077">
    <property type="entry name" value="HDc"/>
    <property type="match status" value="1"/>
</dbReference>
<accession>A0A3S9HFZ3</accession>
<reference evidence="2 3" key="1">
    <citation type="journal article" date="2011" name="Int. J. Syst. Evol. Microbiol.">
        <title>Description of Undibacterium oligocarboniphilum sp. nov., isolated from purified water, and Undibacterium pigrum strain CCUG 49012 as the type strain of Undibacterium parvum sp. nov., and emended descriptions of the genus Undibacterium and the species Undibacterium pigrum.</title>
        <authorList>
            <person name="Eder W."/>
            <person name="Wanner G."/>
            <person name="Ludwig W."/>
            <person name="Busse H.J."/>
            <person name="Ziemke-Kageler F."/>
            <person name="Lang E."/>
        </authorList>
    </citation>
    <scope>NUCLEOTIDE SEQUENCE [LARGE SCALE GENOMIC DNA]</scope>
    <source>
        <strain evidence="2 3">DSM 23061</strain>
    </source>
</reference>
<dbReference type="NCBIfam" id="TIGR00277">
    <property type="entry name" value="HDIG"/>
    <property type="match status" value="1"/>
</dbReference>
<dbReference type="InterPro" id="IPR052340">
    <property type="entry name" value="RNase_Y/CdgJ"/>
</dbReference>
<evidence type="ECO:0000259" key="1">
    <source>
        <dbReference type="PROSITE" id="PS51833"/>
    </source>
</evidence>
<dbReference type="PANTHER" id="PTHR33525">
    <property type="match status" value="1"/>
</dbReference>
<organism evidence="2 3">
    <name type="scientific">Undibacterium parvum</name>
    <dbReference type="NCBI Taxonomy" id="401471"/>
    <lineage>
        <taxon>Bacteria</taxon>
        <taxon>Pseudomonadati</taxon>
        <taxon>Pseudomonadota</taxon>
        <taxon>Betaproteobacteria</taxon>
        <taxon>Burkholderiales</taxon>
        <taxon>Oxalobacteraceae</taxon>
        <taxon>Undibacterium</taxon>
    </lineage>
</organism>
<gene>
    <name evidence="2" type="ORF">EJN92_02770</name>
</gene>
<sequence>MSSSLIEDSDQQLPLEAVIKQIKDLPTLPELARQMLCNLDDEDSSLDAICEKVAQDQSLAAKTLKLANSSLYGANSKVVTLQQAVAMLGVKNVKNLIRMTSLTNSFPVSRCRGFDFKAFWRHSVATAICAELISRTLHMKHDFAFTAGLLHDIGRLVLVTRFPQEYARVLDCQAQRDCHLIDAEQAILGIDHVAAGLILAVHWQFSDAIQDAIRGHHEPENKELNSVAAIVHVANVIAHALDLSQTEKEMVPLLSKAAWDTLALTEADYLAIFRETELRFEAMDQVL</sequence>
<dbReference type="OrthoDB" id="9770715at2"/>
<dbReference type="Proteomes" id="UP000275663">
    <property type="component" value="Chromosome"/>
</dbReference>
<dbReference type="AlphaFoldDB" id="A0A3S9HFZ3"/>
<dbReference type="InterPro" id="IPR006675">
    <property type="entry name" value="HDIG_dom"/>
</dbReference>
<dbReference type="Gene3D" id="1.10.3210.10">
    <property type="entry name" value="Hypothetical protein af1432"/>
    <property type="match status" value="1"/>
</dbReference>
<keyword evidence="3" id="KW-1185">Reference proteome</keyword>
<proteinExistence type="predicted"/>
<evidence type="ECO:0000313" key="2">
    <source>
        <dbReference type="EMBL" id="AZP11030.1"/>
    </source>
</evidence>